<reference evidence="2 3" key="1">
    <citation type="submission" date="2019-07" db="EMBL/GenBank/DDBJ databases">
        <title>R&amp;d 2014.</title>
        <authorList>
            <person name="Klenk H.-P."/>
        </authorList>
    </citation>
    <scope>NUCLEOTIDE SEQUENCE [LARGE SCALE GENOMIC DNA]</scope>
    <source>
        <strain evidence="2 3">DSM 45764</strain>
    </source>
</reference>
<dbReference type="RefSeq" id="WP_153361259.1">
    <property type="nucleotide sequence ID" value="NZ_ML762504.1"/>
</dbReference>
<gene>
    <name evidence="2" type="ORF">JD78_03670</name>
</gene>
<feature type="transmembrane region" description="Helical" evidence="1">
    <location>
        <begin position="187"/>
        <end position="206"/>
    </location>
</feature>
<keyword evidence="3" id="KW-1185">Reference proteome</keyword>
<keyword evidence="1" id="KW-1133">Transmembrane helix</keyword>
<proteinExistence type="predicted"/>
<feature type="transmembrane region" description="Helical" evidence="1">
    <location>
        <begin position="160"/>
        <end position="180"/>
    </location>
</feature>
<name>A0A562IVU1_9ACTN</name>
<dbReference type="Proteomes" id="UP000321490">
    <property type="component" value="Unassembled WGS sequence"/>
</dbReference>
<dbReference type="AlphaFoldDB" id="A0A562IVU1"/>
<accession>A0A562IVU1</accession>
<feature type="transmembrane region" description="Helical" evidence="1">
    <location>
        <begin position="230"/>
        <end position="250"/>
    </location>
</feature>
<feature type="transmembrane region" description="Helical" evidence="1">
    <location>
        <begin position="46"/>
        <end position="64"/>
    </location>
</feature>
<feature type="transmembrane region" description="Helical" evidence="1">
    <location>
        <begin position="76"/>
        <end position="97"/>
    </location>
</feature>
<evidence type="ECO:0008006" key="4">
    <source>
        <dbReference type="Google" id="ProtNLM"/>
    </source>
</evidence>
<keyword evidence="1" id="KW-0812">Transmembrane</keyword>
<evidence type="ECO:0000313" key="3">
    <source>
        <dbReference type="Proteomes" id="UP000321490"/>
    </source>
</evidence>
<evidence type="ECO:0000313" key="2">
    <source>
        <dbReference type="EMBL" id="TWH75119.1"/>
    </source>
</evidence>
<dbReference type="EMBL" id="VLKF01000001">
    <property type="protein sequence ID" value="TWH75119.1"/>
    <property type="molecule type" value="Genomic_DNA"/>
</dbReference>
<protein>
    <recommendedName>
        <fullName evidence="4">ABC-2 type transport system permease protein</fullName>
    </recommendedName>
</protein>
<dbReference type="OrthoDB" id="5194390at2"/>
<comment type="caution">
    <text evidence="2">The sequence shown here is derived from an EMBL/GenBank/DDBJ whole genome shotgun (WGS) entry which is preliminary data.</text>
</comment>
<feature type="transmembrane region" description="Helical" evidence="1">
    <location>
        <begin position="118"/>
        <end position="148"/>
    </location>
</feature>
<evidence type="ECO:0000256" key="1">
    <source>
        <dbReference type="SAM" id="Phobius"/>
    </source>
</evidence>
<sequence>MTASSNTMILDAATPVRPTVQSTRASLPTLVGLEVRKTLTTRSGRMLALAAALAGPAGMGLLEATGDGYLDVTGPFAVVGVMTGLLLLALGVLSTAGEWTHRTAQTTYLLVPQRGRVLAAKTAAMALLGAGLTVVSAGLSWLVLAGLADAAVSWDGATQAALTAVGAGMAFALVGVGVGAATANAPAALTGLYLAILGLMQIIRAWDRQIADAVDPAQAVLRFGRGDAEVASLLTMGGWVLAALVAGWVLSRRRPVQ</sequence>
<keyword evidence="1" id="KW-0472">Membrane</keyword>
<organism evidence="2 3">
    <name type="scientific">Modestobacter roseus</name>
    <dbReference type="NCBI Taxonomy" id="1181884"/>
    <lineage>
        <taxon>Bacteria</taxon>
        <taxon>Bacillati</taxon>
        <taxon>Actinomycetota</taxon>
        <taxon>Actinomycetes</taxon>
        <taxon>Geodermatophilales</taxon>
        <taxon>Geodermatophilaceae</taxon>
        <taxon>Modestobacter</taxon>
    </lineage>
</organism>